<dbReference type="RefSeq" id="WP_203006695.1">
    <property type="nucleotide sequence ID" value="NZ_JADWYU010000140.1"/>
</dbReference>
<dbReference type="Proteomes" id="UP000604475">
    <property type="component" value="Unassembled WGS sequence"/>
</dbReference>
<keyword evidence="2" id="KW-1185">Reference proteome</keyword>
<accession>A0A937UMT6</accession>
<gene>
    <name evidence="1" type="ORF">I7412_18810</name>
</gene>
<evidence type="ECO:0000313" key="2">
    <source>
        <dbReference type="Proteomes" id="UP000604475"/>
    </source>
</evidence>
<dbReference type="EMBL" id="JAEACQ010000217">
    <property type="protein sequence ID" value="MBL7629174.1"/>
    <property type="molecule type" value="Genomic_DNA"/>
</dbReference>
<reference evidence="1" key="1">
    <citation type="submission" date="2020-12" db="EMBL/GenBank/DDBJ databases">
        <title>Genomic characterization of non-nitrogen-fixing Frankia strains.</title>
        <authorList>
            <person name="Carlos-Shanley C."/>
            <person name="Guerra T."/>
            <person name="Hahn D."/>
        </authorList>
    </citation>
    <scope>NUCLEOTIDE SEQUENCE</scope>
    <source>
        <strain evidence="1">CN6</strain>
    </source>
</reference>
<protein>
    <submittedName>
        <fullName evidence="1">Uncharacterized protein</fullName>
    </submittedName>
</protein>
<sequence>MSESVPGLTREINRLLHRLRSWSGPAWGVSTAAGPNRAERTTVLAHELARLGHAAGSGAPDGALPPPLAPHGLADQVAVLADELVGLLAAGDLAPARRAALLAEAQGAVTAARADLDGPGFGFGGPSR</sequence>
<dbReference type="AlphaFoldDB" id="A0A937UMT6"/>
<proteinExistence type="predicted"/>
<evidence type="ECO:0000313" key="1">
    <source>
        <dbReference type="EMBL" id="MBL7629174.1"/>
    </source>
</evidence>
<name>A0A937UMT6_9ACTN</name>
<organism evidence="1 2">
    <name type="scientific">Frankia nepalensis</name>
    <dbReference type="NCBI Taxonomy" id="1836974"/>
    <lineage>
        <taxon>Bacteria</taxon>
        <taxon>Bacillati</taxon>
        <taxon>Actinomycetota</taxon>
        <taxon>Actinomycetes</taxon>
        <taxon>Frankiales</taxon>
        <taxon>Frankiaceae</taxon>
        <taxon>Frankia</taxon>
    </lineage>
</organism>
<comment type="caution">
    <text evidence="1">The sequence shown here is derived from an EMBL/GenBank/DDBJ whole genome shotgun (WGS) entry which is preliminary data.</text>
</comment>